<organism evidence="9 10">
    <name type="scientific">Candidula unifasciata</name>
    <dbReference type="NCBI Taxonomy" id="100452"/>
    <lineage>
        <taxon>Eukaryota</taxon>
        <taxon>Metazoa</taxon>
        <taxon>Spiralia</taxon>
        <taxon>Lophotrochozoa</taxon>
        <taxon>Mollusca</taxon>
        <taxon>Gastropoda</taxon>
        <taxon>Heterobranchia</taxon>
        <taxon>Euthyneura</taxon>
        <taxon>Panpulmonata</taxon>
        <taxon>Eupulmonata</taxon>
        <taxon>Stylommatophora</taxon>
        <taxon>Helicina</taxon>
        <taxon>Helicoidea</taxon>
        <taxon>Geomitridae</taxon>
        <taxon>Candidula</taxon>
    </lineage>
</organism>
<feature type="compositionally biased region" description="Low complexity" evidence="4">
    <location>
        <begin position="1"/>
        <end position="20"/>
    </location>
</feature>
<dbReference type="PANTHER" id="PTHR13586">
    <property type="entry name" value="SCD6 PROTEIN-RELATED"/>
    <property type="match status" value="1"/>
</dbReference>
<evidence type="ECO:0000313" key="9">
    <source>
        <dbReference type="EMBL" id="CAG5124130.1"/>
    </source>
</evidence>
<feature type="region of interest" description="Disordered" evidence="4">
    <location>
        <begin position="407"/>
        <end position="439"/>
    </location>
</feature>
<feature type="short sequence motif" description="FFD box" evidence="2">
    <location>
        <begin position="440"/>
        <end position="456"/>
    </location>
</feature>
<dbReference type="GO" id="GO:0003729">
    <property type="term" value="F:mRNA binding"/>
    <property type="evidence" value="ECO:0007669"/>
    <property type="project" value="TreeGrafter"/>
</dbReference>
<feature type="domain" description="TFG box profile" evidence="7">
    <location>
        <begin position="462"/>
        <end position="482"/>
    </location>
</feature>
<dbReference type="Pfam" id="PF12701">
    <property type="entry name" value="LSM14"/>
    <property type="match status" value="1"/>
</dbReference>
<dbReference type="PROSITE" id="PS51536">
    <property type="entry name" value="TFG"/>
    <property type="match status" value="1"/>
</dbReference>
<feature type="compositionally biased region" description="Basic and acidic residues" evidence="4">
    <location>
        <begin position="534"/>
        <end position="554"/>
    </location>
</feature>
<accession>A0A8S3Z8S2</accession>
<feature type="region of interest" description="Disordered" evidence="4">
    <location>
        <begin position="489"/>
        <end position="554"/>
    </location>
</feature>
<evidence type="ECO:0000259" key="6">
    <source>
        <dbReference type="PROSITE" id="PS51513"/>
    </source>
</evidence>
<dbReference type="SMART" id="SM01199">
    <property type="entry name" value="FDF"/>
    <property type="match status" value="1"/>
</dbReference>
<dbReference type="OrthoDB" id="21539at2759"/>
<evidence type="ECO:0000256" key="3">
    <source>
        <dbReference type="PROSITE-ProRule" id="PRU00869"/>
    </source>
</evidence>
<feature type="compositionally biased region" description="Gly residues" evidence="4">
    <location>
        <begin position="498"/>
        <end position="529"/>
    </location>
</feature>
<name>A0A8S3Z8S2_9EUPU</name>
<feature type="region of interest" description="Disordered" evidence="4">
    <location>
        <begin position="97"/>
        <end position="384"/>
    </location>
</feature>
<proteinExistence type="inferred from homology"/>
<dbReference type="InterPro" id="IPR047575">
    <property type="entry name" value="Sm"/>
</dbReference>
<evidence type="ECO:0000259" key="8">
    <source>
        <dbReference type="PROSITE" id="PS52002"/>
    </source>
</evidence>
<dbReference type="SMART" id="SM01271">
    <property type="entry name" value="LSM14"/>
    <property type="match status" value="1"/>
</dbReference>
<sequence>MSQGQGVPGPAGVPASTGVPYLGSKISLISKAEIRYEGTLYTIDPNEATVALAKVRSFGTEDRPTDRPLPPRNEIFEFIIFRGHDIKDLHVCEPPKPQPTEGVPLDPAIVKSSQPPPGPAGAAYPGVSPGYPPGHPPGQMYQQFSQPVYYSQQPTPGFAMPPAQGQPQTGSARNPSPGIDHSVEQMNRTPPITAVGSRPLAGSQSSTPPLSRKSPTSDQGVQVQPGSPDKPSHDQLYNRQPHHQQNQQFRNQNARRGGGFRQNNTENRDGSYRQNSIDNRDISYRQNSTDNRDGSYRQNSFDNRDGNYRQDSIDNRDRGDGGHRQNSIDNRERGERGSSASYSRGRSNNRAQIRGGPPRGGHRGVAPRGQGMRGGRSSEPLKFDTDFDFETSNAQFDKEDIEKELKNLSLSDKSVNGDKGEEEPEIEEEEGEEEGEDEPVFYDQKKSFFDNISCEASDRAKGQRTTWREERKLNSETFGISENFRRNYRGRHNWRGGNMRGGWRGGRGRGGGGYNREGGGGYYGGNRGGGRGRRNWDYDDRRRFDGPPRVEVKS</sequence>
<dbReference type="PROSITE" id="PS51512">
    <property type="entry name" value="DFDF"/>
    <property type="match status" value="1"/>
</dbReference>
<feature type="domain" description="FFD box profile" evidence="6">
    <location>
        <begin position="440"/>
        <end position="456"/>
    </location>
</feature>
<reference evidence="9" key="1">
    <citation type="submission" date="2021-04" db="EMBL/GenBank/DDBJ databases">
        <authorList>
            <consortium name="Molecular Ecology Group"/>
        </authorList>
    </citation>
    <scope>NUCLEOTIDE SEQUENCE</scope>
</reference>
<dbReference type="InterPro" id="IPR025609">
    <property type="entry name" value="Lsm14-like_N"/>
</dbReference>
<dbReference type="GO" id="GO:0033962">
    <property type="term" value="P:P-body assembly"/>
    <property type="evidence" value="ECO:0007669"/>
    <property type="project" value="TreeGrafter"/>
</dbReference>
<feature type="compositionally biased region" description="Basic and acidic residues" evidence="4">
    <location>
        <begin position="302"/>
        <end position="323"/>
    </location>
</feature>
<dbReference type="InterPro" id="IPR019050">
    <property type="entry name" value="FDF_dom"/>
</dbReference>
<feature type="domain" description="Sm" evidence="8">
    <location>
        <begin position="13"/>
        <end position="95"/>
    </location>
</feature>
<feature type="compositionally biased region" description="Polar residues" evidence="4">
    <location>
        <begin position="202"/>
        <end position="225"/>
    </location>
</feature>
<dbReference type="GO" id="GO:0034063">
    <property type="term" value="P:stress granule assembly"/>
    <property type="evidence" value="ECO:0007669"/>
    <property type="project" value="TreeGrafter"/>
</dbReference>
<protein>
    <submittedName>
        <fullName evidence="9">Uncharacterized protein</fullName>
    </submittedName>
</protein>
<feature type="domain" description="DFDF" evidence="5">
    <location>
        <begin position="375"/>
        <end position="411"/>
    </location>
</feature>
<dbReference type="PANTHER" id="PTHR13586:SF0">
    <property type="entry name" value="TRAILER HITCH, ISOFORM H"/>
    <property type="match status" value="1"/>
</dbReference>
<keyword evidence="10" id="KW-1185">Reference proteome</keyword>
<dbReference type="Proteomes" id="UP000678393">
    <property type="component" value="Unassembled WGS sequence"/>
</dbReference>
<comment type="caution">
    <text evidence="9">The sequence shown here is derived from an EMBL/GenBank/DDBJ whole genome shotgun (WGS) entry which is preliminary data.</text>
</comment>
<dbReference type="EMBL" id="CAJHNH020001702">
    <property type="protein sequence ID" value="CAG5124130.1"/>
    <property type="molecule type" value="Genomic_DNA"/>
</dbReference>
<dbReference type="AlphaFoldDB" id="A0A8S3Z8S2"/>
<dbReference type="PROSITE" id="PS52002">
    <property type="entry name" value="SM"/>
    <property type="match status" value="1"/>
</dbReference>
<dbReference type="PROSITE" id="PS51513">
    <property type="entry name" value="FFD"/>
    <property type="match status" value="1"/>
</dbReference>
<evidence type="ECO:0000259" key="5">
    <source>
        <dbReference type="PROSITE" id="PS51512"/>
    </source>
</evidence>
<dbReference type="GO" id="GO:0000932">
    <property type="term" value="C:P-body"/>
    <property type="evidence" value="ECO:0007669"/>
    <property type="project" value="TreeGrafter"/>
</dbReference>
<feature type="compositionally biased region" description="Polar residues" evidence="4">
    <location>
        <begin position="143"/>
        <end position="155"/>
    </location>
</feature>
<dbReference type="InterPro" id="IPR025762">
    <property type="entry name" value="DFDF"/>
</dbReference>
<feature type="compositionally biased region" description="Low complexity" evidence="4">
    <location>
        <begin position="337"/>
        <end position="356"/>
    </location>
</feature>
<dbReference type="InterPro" id="IPR010920">
    <property type="entry name" value="LSM_dom_sf"/>
</dbReference>
<dbReference type="InterPro" id="IPR025768">
    <property type="entry name" value="TFG_box"/>
</dbReference>
<feature type="region of interest" description="Disordered" evidence="4">
    <location>
        <begin position="1"/>
        <end position="21"/>
    </location>
</feature>
<evidence type="ECO:0000259" key="7">
    <source>
        <dbReference type="PROSITE" id="PS51536"/>
    </source>
</evidence>
<dbReference type="SUPFAM" id="SSF50182">
    <property type="entry name" value="Sm-like ribonucleoproteins"/>
    <property type="match status" value="1"/>
</dbReference>
<feature type="compositionally biased region" description="Low complexity" evidence="4">
    <location>
        <begin position="243"/>
        <end position="255"/>
    </location>
</feature>
<dbReference type="CDD" id="cd01736">
    <property type="entry name" value="LSm14_N"/>
    <property type="match status" value="1"/>
</dbReference>
<evidence type="ECO:0000256" key="2">
    <source>
        <dbReference type="PROSITE-ProRule" id="PRU00846"/>
    </source>
</evidence>
<evidence type="ECO:0000256" key="1">
    <source>
        <dbReference type="ARBA" id="ARBA00010415"/>
    </source>
</evidence>
<dbReference type="Gene3D" id="2.30.30.100">
    <property type="match status" value="1"/>
</dbReference>
<feature type="compositionally biased region" description="Low complexity" evidence="4">
    <location>
        <begin position="120"/>
        <end position="129"/>
    </location>
</feature>
<dbReference type="Pfam" id="PF09532">
    <property type="entry name" value="FDF"/>
    <property type="match status" value="1"/>
</dbReference>
<gene>
    <name evidence="9" type="ORF">CUNI_LOCUS9688</name>
</gene>
<evidence type="ECO:0000256" key="4">
    <source>
        <dbReference type="SAM" id="MobiDB-lite"/>
    </source>
</evidence>
<feature type="compositionally biased region" description="Acidic residues" evidence="4">
    <location>
        <begin position="420"/>
        <end position="439"/>
    </location>
</feature>
<evidence type="ECO:0000313" key="10">
    <source>
        <dbReference type="Proteomes" id="UP000678393"/>
    </source>
</evidence>
<feature type="compositionally biased region" description="Polar residues" evidence="4">
    <location>
        <begin position="165"/>
        <end position="174"/>
    </location>
</feature>
<feature type="short sequence motif" description="TFG box" evidence="3">
    <location>
        <begin position="462"/>
        <end position="482"/>
    </location>
</feature>
<dbReference type="InterPro" id="IPR025761">
    <property type="entry name" value="FFD_box"/>
</dbReference>
<comment type="similarity">
    <text evidence="1">Belongs to the LSM14 family.</text>
</comment>